<dbReference type="InterPro" id="IPR036866">
    <property type="entry name" value="RibonucZ/Hydroxyglut_hydro"/>
</dbReference>
<sequence>MILETVKSGGISHNSYFLGSGGEAAVIDPRRDVDVYLDLAEGHGMNIRYIFETHRNEDYTIGSVELARYVDAEILHGSALDFRYGTAVVDGPETEENEQILHKLQVRYGCGGW</sequence>
<dbReference type="GO" id="GO:0070813">
    <property type="term" value="P:hydrogen sulfide metabolic process"/>
    <property type="evidence" value="ECO:0007669"/>
    <property type="project" value="TreeGrafter"/>
</dbReference>
<evidence type="ECO:0000313" key="2">
    <source>
        <dbReference type="EMBL" id="UXH31379.1"/>
    </source>
</evidence>
<dbReference type="InterPro" id="IPR001279">
    <property type="entry name" value="Metallo-B-lactamas"/>
</dbReference>
<dbReference type="AlphaFoldDB" id="A0A9E7RVQ6"/>
<organism evidence="2">
    <name type="scientific">Methanothermobacter wolfeii</name>
    <name type="common">Methanobacterium wolfei</name>
    <dbReference type="NCBI Taxonomy" id="145261"/>
    <lineage>
        <taxon>Archaea</taxon>
        <taxon>Methanobacteriati</taxon>
        <taxon>Methanobacteriota</taxon>
        <taxon>Methanomada group</taxon>
        <taxon>Methanobacteria</taxon>
        <taxon>Methanobacteriales</taxon>
        <taxon>Methanobacteriaceae</taxon>
        <taxon>Methanothermobacter</taxon>
    </lineage>
</organism>
<dbReference type="Gene3D" id="3.60.15.10">
    <property type="entry name" value="Ribonuclease Z/Hydroxyacylglutathione hydrolase-like"/>
    <property type="match status" value="1"/>
</dbReference>
<dbReference type="InterPro" id="IPR051682">
    <property type="entry name" value="Mito_Persulfide_Diox"/>
</dbReference>
<reference evidence="2" key="1">
    <citation type="submission" date="2022-09" db="EMBL/GenBank/DDBJ databases">
        <title>Characterization of three MwoI isoschizomers from sequenced genome and metagenomes.</title>
        <authorList>
            <person name="Fomenkov A."/>
            <person name="Xu S.Y."/>
            <person name="Roberts R.J."/>
        </authorList>
    </citation>
    <scope>NUCLEOTIDE SEQUENCE</scope>
    <source>
        <strain evidence="2">DSM 2970</strain>
    </source>
</reference>
<dbReference type="PANTHER" id="PTHR43084">
    <property type="entry name" value="PERSULFIDE DIOXYGENASE ETHE1"/>
    <property type="match status" value="1"/>
</dbReference>
<dbReference type="GO" id="GO:0050313">
    <property type="term" value="F:sulfur dioxygenase activity"/>
    <property type="evidence" value="ECO:0007669"/>
    <property type="project" value="TreeGrafter"/>
</dbReference>
<evidence type="ECO:0000259" key="1">
    <source>
        <dbReference type="Pfam" id="PF00753"/>
    </source>
</evidence>
<dbReference type="SUPFAM" id="SSF56281">
    <property type="entry name" value="Metallo-hydrolase/oxidoreductase"/>
    <property type="match status" value="1"/>
</dbReference>
<proteinExistence type="predicted"/>
<feature type="domain" description="Metallo-beta-lactamase" evidence="1">
    <location>
        <begin position="10"/>
        <end position="94"/>
    </location>
</feature>
<gene>
    <name evidence="2" type="ORF">N5910_07520</name>
</gene>
<dbReference type="EMBL" id="CP104550">
    <property type="protein sequence ID" value="UXH31379.1"/>
    <property type="molecule type" value="Genomic_DNA"/>
</dbReference>
<dbReference type="RefSeq" id="WP_238337885.1">
    <property type="nucleotide sequence ID" value="NZ_CP104550.1"/>
</dbReference>
<dbReference type="PANTHER" id="PTHR43084:SF1">
    <property type="entry name" value="PERSULFIDE DIOXYGENASE ETHE1, MITOCHONDRIAL"/>
    <property type="match status" value="1"/>
</dbReference>
<protein>
    <recommendedName>
        <fullName evidence="1">Metallo-beta-lactamase domain-containing protein</fullName>
    </recommendedName>
</protein>
<dbReference type="Proteomes" id="UP001065373">
    <property type="component" value="Chromosome"/>
</dbReference>
<dbReference type="Pfam" id="PF00753">
    <property type="entry name" value="Lactamase_B"/>
    <property type="match status" value="1"/>
</dbReference>
<dbReference type="GO" id="GO:0006749">
    <property type="term" value="P:glutathione metabolic process"/>
    <property type="evidence" value="ECO:0007669"/>
    <property type="project" value="TreeGrafter"/>
</dbReference>
<name>A0A9E7RVQ6_METWO</name>
<dbReference type="GeneID" id="70638502"/>
<accession>A0A9E7RVQ6</accession>